<proteinExistence type="predicted"/>
<dbReference type="Proteomes" id="UP000813461">
    <property type="component" value="Unassembled WGS sequence"/>
</dbReference>
<evidence type="ECO:0000313" key="2">
    <source>
        <dbReference type="EMBL" id="KAH7087582.1"/>
    </source>
</evidence>
<gene>
    <name evidence="2" type="ORF">FB567DRAFT_348331</name>
</gene>
<feature type="region of interest" description="Disordered" evidence="1">
    <location>
        <begin position="178"/>
        <end position="214"/>
    </location>
</feature>
<sequence>MNTLVFATYDITTAQWTDFWRSGGFSDKDQWANKDPFNPYAFVHSASQQDFSARKHIDGAVKNEFSSANWEHIRTAFKHFYDQDPQKIDPVIFFILDQHSKEDRKVIIMNKSTPAWFTLEGEYAWPENMEETEGLVRRAVWNKYRVPFEKAWTVHSAVGGFCGLEHAEPYFEKELLGDVQTEMEEKSSNNESEESDPEDLEYMTHDQLKELERR</sequence>
<keyword evidence="3" id="KW-1185">Reference proteome</keyword>
<feature type="compositionally biased region" description="Acidic residues" evidence="1">
    <location>
        <begin position="191"/>
        <end position="201"/>
    </location>
</feature>
<dbReference type="EMBL" id="JAGMVJ010000009">
    <property type="protein sequence ID" value="KAH7087582.1"/>
    <property type="molecule type" value="Genomic_DNA"/>
</dbReference>
<organism evidence="2 3">
    <name type="scientific">Paraphoma chrysanthemicola</name>
    <dbReference type="NCBI Taxonomy" id="798071"/>
    <lineage>
        <taxon>Eukaryota</taxon>
        <taxon>Fungi</taxon>
        <taxon>Dikarya</taxon>
        <taxon>Ascomycota</taxon>
        <taxon>Pezizomycotina</taxon>
        <taxon>Dothideomycetes</taxon>
        <taxon>Pleosporomycetidae</taxon>
        <taxon>Pleosporales</taxon>
        <taxon>Pleosporineae</taxon>
        <taxon>Phaeosphaeriaceae</taxon>
        <taxon>Paraphoma</taxon>
    </lineage>
</organism>
<name>A0A8K0VY85_9PLEO</name>
<evidence type="ECO:0000313" key="3">
    <source>
        <dbReference type="Proteomes" id="UP000813461"/>
    </source>
</evidence>
<dbReference type="AlphaFoldDB" id="A0A8K0VY85"/>
<evidence type="ECO:0000256" key="1">
    <source>
        <dbReference type="SAM" id="MobiDB-lite"/>
    </source>
</evidence>
<accession>A0A8K0VY85</accession>
<protein>
    <submittedName>
        <fullName evidence="2">Uncharacterized protein</fullName>
    </submittedName>
</protein>
<comment type="caution">
    <text evidence="2">The sequence shown here is derived from an EMBL/GenBank/DDBJ whole genome shotgun (WGS) entry which is preliminary data.</text>
</comment>
<dbReference type="OrthoDB" id="3914127at2759"/>
<reference evidence="2" key="1">
    <citation type="journal article" date="2021" name="Nat. Commun.">
        <title>Genetic determinants of endophytism in the Arabidopsis root mycobiome.</title>
        <authorList>
            <person name="Mesny F."/>
            <person name="Miyauchi S."/>
            <person name="Thiergart T."/>
            <person name="Pickel B."/>
            <person name="Atanasova L."/>
            <person name="Karlsson M."/>
            <person name="Huettel B."/>
            <person name="Barry K.W."/>
            <person name="Haridas S."/>
            <person name="Chen C."/>
            <person name="Bauer D."/>
            <person name="Andreopoulos W."/>
            <person name="Pangilinan J."/>
            <person name="LaButti K."/>
            <person name="Riley R."/>
            <person name="Lipzen A."/>
            <person name="Clum A."/>
            <person name="Drula E."/>
            <person name="Henrissat B."/>
            <person name="Kohler A."/>
            <person name="Grigoriev I.V."/>
            <person name="Martin F.M."/>
            <person name="Hacquard S."/>
        </authorList>
    </citation>
    <scope>NUCLEOTIDE SEQUENCE</scope>
    <source>
        <strain evidence="2">MPI-SDFR-AT-0120</strain>
    </source>
</reference>
<feature type="compositionally biased region" description="Basic and acidic residues" evidence="1">
    <location>
        <begin position="202"/>
        <end position="214"/>
    </location>
</feature>